<proteinExistence type="predicted"/>
<name>A0A451BN81_9GAMM</name>
<organism evidence="1">
    <name type="scientific">Candidatus Kentrum sp. SD</name>
    <dbReference type="NCBI Taxonomy" id="2126332"/>
    <lineage>
        <taxon>Bacteria</taxon>
        <taxon>Pseudomonadati</taxon>
        <taxon>Pseudomonadota</taxon>
        <taxon>Gammaproteobacteria</taxon>
        <taxon>Candidatus Kentrum</taxon>
    </lineage>
</organism>
<accession>A0A451BN81</accession>
<sequence length="107" mass="12085">MSMRDTEFPWFVYFPLGFTNRSGFKSGLLTQAHVSLVRGEASLGESLKESRIAYFTVHLLHSAYRIMVFCHGEANANGHIIYWVFPRGSKGIPVIPMVISILHVSEK</sequence>
<evidence type="ECO:0000313" key="1">
    <source>
        <dbReference type="EMBL" id="VFK79723.1"/>
    </source>
</evidence>
<protein>
    <submittedName>
        <fullName evidence="1">Uncharacterized protein</fullName>
    </submittedName>
</protein>
<dbReference type="EMBL" id="CAADHB010000062">
    <property type="protein sequence ID" value="VFK79723.1"/>
    <property type="molecule type" value="Genomic_DNA"/>
</dbReference>
<reference evidence="1" key="1">
    <citation type="submission" date="2019-02" db="EMBL/GenBank/DDBJ databases">
        <authorList>
            <person name="Gruber-Vodicka R. H."/>
            <person name="Seah K. B. B."/>
        </authorList>
    </citation>
    <scope>NUCLEOTIDE SEQUENCE</scope>
    <source>
        <strain evidence="1">BECK_S127</strain>
    </source>
</reference>
<gene>
    <name evidence="1" type="ORF">BECKSD772D_GA0070982_10624</name>
</gene>
<dbReference type="AlphaFoldDB" id="A0A451BN81"/>